<feature type="compositionally biased region" description="Basic and acidic residues" evidence="10">
    <location>
        <begin position="1"/>
        <end position="12"/>
    </location>
</feature>
<feature type="region of interest" description="Disordered" evidence="10">
    <location>
        <begin position="1"/>
        <end position="30"/>
    </location>
</feature>
<dbReference type="GO" id="GO:0005829">
    <property type="term" value="C:cytosol"/>
    <property type="evidence" value="ECO:0007669"/>
    <property type="project" value="TreeGrafter"/>
</dbReference>
<dbReference type="InterPro" id="IPR036192">
    <property type="entry name" value="Cell_div_ZapA-like_sf"/>
</dbReference>
<keyword evidence="12" id="KW-1185">Reference proteome</keyword>
<dbReference type="GO" id="GO:0032153">
    <property type="term" value="C:cell division site"/>
    <property type="evidence" value="ECO:0007669"/>
    <property type="project" value="TreeGrafter"/>
</dbReference>
<name>K4LFC2_THEPS</name>
<evidence type="ECO:0000313" key="11">
    <source>
        <dbReference type="EMBL" id="AFV11553.1"/>
    </source>
</evidence>
<dbReference type="SUPFAM" id="SSF102829">
    <property type="entry name" value="Cell division protein ZapA-like"/>
    <property type="match status" value="1"/>
</dbReference>
<comment type="function">
    <text evidence="7">Activator of cell division through the inhibition of FtsZ GTPase activity, therefore promoting FtsZ assembly into bundles of protofilaments necessary for the formation of the division Z ring. It is recruited early at mid-cell but it is not essential for cell division.</text>
</comment>
<dbReference type="GO" id="GO:0030428">
    <property type="term" value="C:cell septum"/>
    <property type="evidence" value="ECO:0007669"/>
    <property type="project" value="TreeGrafter"/>
</dbReference>
<dbReference type="AlphaFoldDB" id="K4LFC2"/>
<dbReference type="EMBL" id="CP003732">
    <property type="protein sequence ID" value="AFV11553.1"/>
    <property type="molecule type" value="Genomic_DNA"/>
</dbReference>
<gene>
    <name evidence="11" type="primary">zapA</name>
    <name evidence="11" type="ordered locus">Tph_c13370</name>
</gene>
<comment type="subcellular location">
    <subcellularLocation>
        <location evidence="1">Cytoplasm</location>
    </subcellularLocation>
</comment>
<protein>
    <recommendedName>
        <fullName evidence="2">Cell division protein ZapA</fullName>
    </recommendedName>
    <alternativeName>
        <fullName evidence="9">Z ring-associated protein ZapA</fullName>
    </alternativeName>
</protein>
<keyword evidence="5" id="KW-0717">Septation</keyword>
<sequence length="114" mass="12856">MSDDRAAFRHQETVASPQMNPIPKPEKNNEKSRVAVKIYGEEYVIRGNADPAFIEKIAAYVDRKMRLIGQKNPNLSLSKLAVLAALNIAEDMARLQDDYDSLVKQLEDIKKLGQ</sequence>
<comment type="subunit">
    <text evidence="8">Homodimer. Interacts with FtsZ.</text>
</comment>
<evidence type="ECO:0000256" key="5">
    <source>
        <dbReference type="ARBA" id="ARBA00023210"/>
    </source>
</evidence>
<evidence type="ECO:0000256" key="3">
    <source>
        <dbReference type="ARBA" id="ARBA00022490"/>
    </source>
</evidence>
<dbReference type="GO" id="GO:0000921">
    <property type="term" value="P:septin ring assembly"/>
    <property type="evidence" value="ECO:0007669"/>
    <property type="project" value="TreeGrafter"/>
</dbReference>
<evidence type="ECO:0000256" key="8">
    <source>
        <dbReference type="ARBA" id="ARBA00026068"/>
    </source>
</evidence>
<dbReference type="RefSeq" id="WP_015050434.1">
    <property type="nucleotide sequence ID" value="NC_018870.1"/>
</dbReference>
<dbReference type="Pfam" id="PF05164">
    <property type="entry name" value="ZapA"/>
    <property type="match status" value="1"/>
</dbReference>
<dbReference type="KEGG" id="tpz:Tph_c13370"/>
<evidence type="ECO:0000256" key="4">
    <source>
        <dbReference type="ARBA" id="ARBA00022618"/>
    </source>
</evidence>
<evidence type="ECO:0000256" key="2">
    <source>
        <dbReference type="ARBA" id="ARBA00015195"/>
    </source>
</evidence>
<dbReference type="STRING" id="1089553.Tph_c13370"/>
<evidence type="ECO:0000256" key="1">
    <source>
        <dbReference type="ARBA" id="ARBA00004496"/>
    </source>
</evidence>
<evidence type="ECO:0000256" key="6">
    <source>
        <dbReference type="ARBA" id="ARBA00023306"/>
    </source>
</evidence>
<evidence type="ECO:0000256" key="10">
    <source>
        <dbReference type="SAM" id="MobiDB-lite"/>
    </source>
</evidence>
<evidence type="ECO:0000313" key="12">
    <source>
        <dbReference type="Proteomes" id="UP000000467"/>
    </source>
</evidence>
<dbReference type="InterPro" id="IPR007838">
    <property type="entry name" value="Cell_div_ZapA-like"/>
</dbReference>
<keyword evidence="4 11" id="KW-0132">Cell division</keyword>
<dbReference type="eggNOG" id="COG3027">
    <property type="taxonomic scope" value="Bacteria"/>
</dbReference>
<accession>K4LFC2</accession>
<dbReference type="InterPro" id="IPR053712">
    <property type="entry name" value="Bac_CellDiv_Activator"/>
</dbReference>
<dbReference type="GO" id="GO:0000917">
    <property type="term" value="P:division septum assembly"/>
    <property type="evidence" value="ECO:0007669"/>
    <property type="project" value="UniProtKB-KW"/>
</dbReference>
<dbReference type="PANTHER" id="PTHR34981:SF1">
    <property type="entry name" value="CELL DIVISION PROTEIN ZAPA"/>
    <property type="match status" value="1"/>
</dbReference>
<reference evidence="11 12" key="1">
    <citation type="journal article" date="2012" name="BMC Genomics">
        <title>Genome-guided analysis of physiological and morphological traits of the fermentative acetate oxidizer Thermacetogenium phaeum.</title>
        <authorList>
            <person name="Oehler D."/>
            <person name="Poehlein A."/>
            <person name="Leimbach A."/>
            <person name="Muller N."/>
            <person name="Daniel R."/>
            <person name="Gottschalk G."/>
            <person name="Schink B."/>
        </authorList>
    </citation>
    <scope>NUCLEOTIDE SEQUENCE [LARGE SCALE GENOMIC DNA]</scope>
    <source>
        <strain evidence="12">ATCC BAA-254 / DSM 26808 / PB</strain>
    </source>
</reference>
<evidence type="ECO:0000256" key="7">
    <source>
        <dbReference type="ARBA" id="ARBA00024910"/>
    </source>
</evidence>
<organism evidence="11 12">
    <name type="scientific">Thermacetogenium phaeum (strain ATCC BAA-254 / DSM 26808 / PB)</name>
    <dbReference type="NCBI Taxonomy" id="1089553"/>
    <lineage>
        <taxon>Bacteria</taxon>
        <taxon>Bacillati</taxon>
        <taxon>Bacillota</taxon>
        <taxon>Clostridia</taxon>
        <taxon>Thermoanaerobacterales</taxon>
        <taxon>Thermoanaerobacteraceae</taxon>
        <taxon>Thermacetogenium</taxon>
    </lineage>
</organism>
<proteinExistence type="predicted"/>
<keyword evidence="6" id="KW-0131">Cell cycle</keyword>
<dbReference type="HOGENOM" id="CLU_116623_4_2_9"/>
<evidence type="ECO:0000256" key="9">
    <source>
        <dbReference type="ARBA" id="ARBA00033158"/>
    </source>
</evidence>
<dbReference type="GO" id="GO:0043093">
    <property type="term" value="P:FtsZ-dependent cytokinesis"/>
    <property type="evidence" value="ECO:0007669"/>
    <property type="project" value="TreeGrafter"/>
</dbReference>
<dbReference type="Gene3D" id="6.10.250.790">
    <property type="match status" value="1"/>
</dbReference>
<dbReference type="NCBIfam" id="NF010724">
    <property type="entry name" value="PRK14126.1"/>
    <property type="match status" value="1"/>
</dbReference>
<keyword evidence="3" id="KW-0963">Cytoplasm</keyword>
<dbReference type="Proteomes" id="UP000000467">
    <property type="component" value="Chromosome"/>
</dbReference>
<dbReference type="PANTHER" id="PTHR34981">
    <property type="entry name" value="CELL DIVISION PROTEIN ZAPA"/>
    <property type="match status" value="1"/>
</dbReference>